<dbReference type="EMBL" id="CAUYUJ010016579">
    <property type="protein sequence ID" value="CAK0866817.1"/>
    <property type="molecule type" value="Genomic_DNA"/>
</dbReference>
<keyword evidence="1" id="KW-0472">Membrane</keyword>
<evidence type="ECO:0000256" key="1">
    <source>
        <dbReference type="SAM" id="Phobius"/>
    </source>
</evidence>
<feature type="transmembrane region" description="Helical" evidence="1">
    <location>
        <begin position="168"/>
        <end position="191"/>
    </location>
</feature>
<keyword evidence="1" id="KW-0812">Transmembrane</keyword>
<proteinExistence type="predicted"/>
<accession>A0ABN9V2V5</accession>
<feature type="transmembrane region" description="Helical" evidence="1">
    <location>
        <begin position="104"/>
        <end position="127"/>
    </location>
</feature>
<protein>
    <submittedName>
        <fullName evidence="2">Uncharacterized protein</fullName>
    </submittedName>
</protein>
<dbReference type="Proteomes" id="UP001189429">
    <property type="component" value="Unassembled WGS sequence"/>
</dbReference>
<organism evidence="2 3">
    <name type="scientific">Prorocentrum cordatum</name>
    <dbReference type="NCBI Taxonomy" id="2364126"/>
    <lineage>
        <taxon>Eukaryota</taxon>
        <taxon>Sar</taxon>
        <taxon>Alveolata</taxon>
        <taxon>Dinophyceae</taxon>
        <taxon>Prorocentrales</taxon>
        <taxon>Prorocentraceae</taxon>
        <taxon>Prorocentrum</taxon>
    </lineage>
</organism>
<feature type="transmembrane region" description="Helical" evidence="1">
    <location>
        <begin position="12"/>
        <end position="31"/>
    </location>
</feature>
<keyword evidence="3" id="KW-1185">Reference proteome</keyword>
<sequence length="220" mass="23521">MAEEDTQQNVLHFVLPVLAVIVTLAAPFITVSALGRGPVIEELKAAAGRRLSLLSLGITLLSPVFFISGYDQTALFQYSTYSMLLSQANIIADRLGKRRLLPPLLAWHCVNLLNLIGGNFSSLLQIYSTGSAGLIMTVFGISQRAGGDCADGSPLHGATVDYCSDGWIAVQLLAGFLYVLLHVLAFFTVALRAVGLYGGEDEAPVDGVFREREAPQPLLG</sequence>
<evidence type="ECO:0000313" key="2">
    <source>
        <dbReference type="EMBL" id="CAK0866817.1"/>
    </source>
</evidence>
<name>A0ABN9V2V5_9DINO</name>
<gene>
    <name evidence="2" type="ORF">PCOR1329_LOCUS53912</name>
</gene>
<evidence type="ECO:0000313" key="3">
    <source>
        <dbReference type="Proteomes" id="UP001189429"/>
    </source>
</evidence>
<feature type="transmembrane region" description="Helical" evidence="1">
    <location>
        <begin position="51"/>
        <end position="69"/>
    </location>
</feature>
<reference evidence="2" key="1">
    <citation type="submission" date="2023-10" db="EMBL/GenBank/DDBJ databases">
        <authorList>
            <person name="Chen Y."/>
            <person name="Shah S."/>
            <person name="Dougan E. K."/>
            <person name="Thang M."/>
            <person name="Chan C."/>
        </authorList>
    </citation>
    <scope>NUCLEOTIDE SEQUENCE [LARGE SCALE GENOMIC DNA]</scope>
</reference>
<keyword evidence="1" id="KW-1133">Transmembrane helix</keyword>
<comment type="caution">
    <text evidence="2">The sequence shown here is derived from an EMBL/GenBank/DDBJ whole genome shotgun (WGS) entry which is preliminary data.</text>
</comment>